<evidence type="ECO:0000256" key="3">
    <source>
        <dbReference type="ARBA" id="ARBA00022989"/>
    </source>
</evidence>
<keyword evidence="8" id="KW-1185">Reference proteome</keyword>
<dbReference type="InterPro" id="IPR001828">
    <property type="entry name" value="ANF_lig-bd_rcpt"/>
</dbReference>
<dbReference type="InterPro" id="IPR028082">
    <property type="entry name" value="Peripla_BP_I"/>
</dbReference>
<evidence type="ECO:0000313" key="8">
    <source>
        <dbReference type="Proteomes" id="UP001153148"/>
    </source>
</evidence>
<dbReference type="Pfam" id="PF01094">
    <property type="entry name" value="ANF_receptor"/>
    <property type="match status" value="1"/>
</dbReference>
<comment type="subcellular location">
    <subcellularLocation>
        <location evidence="1">Membrane</location>
    </subcellularLocation>
</comment>
<evidence type="ECO:0000256" key="5">
    <source>
        <dbReference type="ARBA" id="ARBA00023180"/>
    </source>
</evidence>
<dbReference type="Proteomes" id="UP001153148">
    <property type="component" value="Unassembled WGS sequence"/>
</dbReference>
<dbReference type="InterPro" id="IPR050726">
    <property type="entry name" value="mGluR"/>
</dbReference>
<feature type="domain" description="Receptor ligand binding region" evidence="6">
    <location>
        <begin position="1"/>
        <end position="129"/>
    </location>
</feature>
<dbReference type="SUPFAM" id="SSF53822">
    <property type="entry name" value="Periplasmic binding protein-like I"/>
    <property type="match status" value="1"/>
</dbReference>
<evidence type="ECO:0000256" key="4">
    <source>
        <dbReference type="ARBA" id="ARBA00023136"/>
    </source>
</evidence>
<evidence type="ECO:0000256" key="1">
    <source>
        <dbReference type="ARBA" id="ARBA00004370"/>
    </source>
</evidence>
<feature type="non-terminal residue" evidence="7">
    <location>
        <position position="141"/>
    </location>
</feature>
<comment type="caution">
    <text evidence="7">The sequence shown here is derived from an EMBL/GenBank/DDBJ whole genome shotgun (WGS) entry which is preliminary data.</text>
</comment>
<evidence type="ECO:0000259" key="6">
    <source>
        <dbReference type="Pfam" id="PF01094"/>
    </source>
</evidence>
<proteinExistence type="predicted"/>
<dbReference type="PANTHER" id="PTHR24060">
    <property type="entry name" value="METABOTROPIC GLUTAMATE RECEPTOR"/>
    <property type="match status" value="1"/>
</dbReference>
<reference evidence="7" key="1">
    <citation type="submission" date="2021-03" db="EMBL/GenBank/DDBJ databases">
        <authorList>
            <person name="Tran Van P."/>
        </authorList>
    </citation>
    <scope>NUCLEOTIDE SEQUENCE</scope>
</reference>
<protein>
    <recommendedName>
        <fullName evidence="6">Receptor ligand binding region domain-containing protein</fullName>
    </recommendedName>
</protein>
<keyword evidence="3" id="KW-1133">Transmembrane helix</keyword>
<accession>A0ABN7P5K0</accession>
<evidence type="ECO:0000256" key="2">
    <source>
        <dbReference type="ARBA" id="ARBA00022692"/>
    </source>
</evidence>
<sequence>MLEILRRFNWTYVSVVYSDNEYGNHGFETLSSLASNYSICFTAPQRIDKEHFDDKDFDQESYFSPFIIHHACNNIKLSVIKLFPKVSIGVVVVFAEKITMFNLLDSARRTGYESRFVWIGSDAWVTSGHREPRGLQHAPDE</sequence>
<dbReference type="Gene3D" id="3.40.50.2300">
    <property type="match status" value="1"/>
</dbReference>
<dbReference type="EMBL" id="CAJPIN010024547">
    <property type="protein sequence ID" value="CAG2063140.1"/>
    <property type="molecule type" value="Genomic_DNA"/>
</dbReference>
<evidence type="ECO:0000313" key="7">
    <source>
        <dbReference type="EMBL" id="CAG2063140.1"/>
    </source>
</evidence>
<name>A0ABN7P5K0_TIMPD</name>
<keyword evidence="4" id="KW-0472">Membrane</keyword>
<organism evidence="7 8">
    <name type="scientific">Timema podura</name>
    <name type="common">Walking stick</name>
    <dbReference type="NCBI Taxonomy" id="61482"/>
    <lineage>
        <taxon>Eukaryota</taxon>
        <taxon>Metazoa</taxon>
        <taxon>Ecdysozoa</taxon>
        <taxon>Arthropoda</taxon>
        <taxon>Hexapoda</taxon>
        <taxon>Insecta</taxon>
        <taxon>Pterygota</taxon>
        <taxon>Neoptera</taxon>
        <taxon>Polyneoptera</taxon>
        <taxon>Phasmatodea</taxon>
        <taxon>Timematodea</taxon>
        <taxon>Timematoidea</taxon>
        <taxon>Timematidae</taxon>
        <taxon>Timema</taxon>
    </lineage>
</organism>
<keyword evidence="5" id="KW-0325">Glycoprotein</keyword>
<gene>
    <name evidence="7" type="ORF">TPAB3V08_LOCUS10088</name>
</gene>
<keyword evidence="2" id="KW-0812">Transmembrane</keyword>